<reference evidence="9 10" key="1">
    <citation type="submission" date="2019-05" db="EMBL/GenBank/DDBJ databases">
        <title>Genomes sequences of two Nocardia cyriacigeorgica environmental isolates, type strains Nocardia asteroides ATCC 19247 and Nocardia cyriacigeorgica DSM 44484.</title>
        <authorList>
            <person name="Vautrin F."/>
            <person name="Bergeron E."/>
            <person name="Dubost A."/>
            <person name="Abrouk D."/>
            <person name="Rodriguez Nava V."/>
            <person name="Pujic P."/>
        </authorList>
    </citation>
    <scope>NUCLEOTIDE SEQUENCE [LARGE SCALE GENOMIC DNA]</scope>
    <source>
        <strain evidence="9 10">EML 446</strain>
    </source>
</reference>
<keyword evidence="7" id="KW-1133">Transmembrane helix</keyword>
<dbReference type="InterPro" id="IPR000719">
    <property type="entry name" value="Prot_kinase_dom"/>
</dbReference>
<keyword evidence="4" id="KW-0547">Nucleotide-binding</keyword>
<dbReference type="Gene3D" id="3.30.200.20">
    <property type="entry name" value="Phosphorylase Kinase, domain 1"/>
    <property type="match status" value="1"/>
</dbReference>
<accession>A0A5R8NDZ7</accession>
<dbReference type="PROSITE" id="PS00108">
    <property type="entry name" value="PROTEIN_KINASE_ST"/>
    <property type="match status" value="1"/>
</dbReference>
<evidence type="ECO:0000256" key="6">
    <source>
        <dbReference type="ARBA" id="ARBA00022840"/>
    </source>
</evidence>
<evidence type="ECO:0000259" key="8">
    <source>
        <dbReference type="PROSITE" id="PS50011"/>
    </source>
</evidence>
<comment type="caution">
    <text evidence="9">The sequence shown here is derived from an EMBL/GenBank/DDBJ whole genome shotgun (WGS) entry which is preliminary data.</text>
</comment>
<feature type="domain" description="Protein kinase" evidence="8">
    <location>
        <begin position="33"/>
        <end position="299"/>
    </location>
</feature>
<dbReference type="PANTHER" id="PTHR43289:SF6">
    <property type="entry name" value="SERINE_THREONINE-PROTEIN KINASE NEKL-3"/>
    <property type="match status" value="1"/>
</dbReference>
<name>A0A5R8NDZ7_9NOCA</name>
<dbReference type="InterPro" id="IPR011009">
    <property type="entry name" value="Kinase-like_dom_sf"/>
</dbReference>
<dbReference type="SUPFAM" id="SSF56112">
    <property type="entry name" value="Protein kinase-like (PK-like)"/>
    <property type="match status" value="1"/>
</dbReference>
<proteinExistence type="predicted"/>
<dbReference type="SMART" id="SM00220">
    <property type="entry name" value="S_TKc"/>
    <property type="match status" value="1"/>
</dbReference>
<evidence type="ECO:0000313" key="10">
    <source>
        <dbReference type="Proteomes" id="UP000306378"/>
    </source>
</evidence>
<dbReference type="Gene3D" id="1.10.510.10">
    <property type="entry name" value="Transferase(Phosphotransferase) domain 1"/>
    <property type="match status" value="1"/>
</dbReference>
<evidence type="ECO:0000256" key="1">
    <source>
        <dbReference type="ARBA" id="ARBA00012513"/>
    </source>
</evidence>
<dbReference type="RefSeq" id="WP_138451433.1">
    <property type="nucleotide sequence ID" value="NZ_VBUT01000011.1"/>
</dbReference>
<dbReference type="GO" id="GO:0004674">
    <property type="term" value="F:protein serine/threonine kinase activity"/>
    <property type="evidence" value="ECO:0007669"/>
    <property type="project" value="UniProtKB-KW"/>
</dbReference>
<dbReference type="GO" id="GO:0005524">
    <property type="term" value="F:ATP binding"/>
    <property type="evidence" value="ECO:0007669"/>
    <property type="project" value="UniProtKB-KW"/>
</dbReference>
<dbReference type="EMBL" id="VBUT01000011">
    <property type="protein sequence ID" value="TLF73889.1"/>
    <property type="molecule type" value="Genomic_DNA"/>
</dbReference>
<dbReference type="Pfam" id="PF00069">
    <property type="entry name" value="Pkinase"/>
    <property type="match status" value="1"/>
</dbReference>
<protein>
    <recommendedName>
        <fullName evidence="1">non-specific serine/threonine protein kinase</fullName>
        <ecNumber evidence="1">2.7.11.1</ecNumber>
    </recommendedName>
</protein>
<dbReference type="CDD" id="cd14014">
    <property type="entry name" value="STKc_PknB_like"/>
    <property type="match status" value="1"/>
</dbReference>
<dbReference type="PROSITE" id="PS50011">
    <property type="entry name" value="PROTEIN_KINASE_DOM"/>
    <property type="match status" value="1"/>
</dbReference>
<evidence type="ECO:0000256" key="3">
    <source>
        <dbReference type="ARBA" id="ARBA00022679"/>
    </source>
</evidence>
<keyword evidence="2 9" id="KW-0723">Serine/threonine-protein kinase</keyword>
<evidence type="ECO:0000256" key="7">
    <source>
        <dbReference type="SAM" id="Phobius"/>
    </source>
</evidence>
<dbReference type="InterPro" id="IPR008271">
    <property type="entry name" value="Ser/Thr_kinase_AS"/>
</dbReference>
<sequence>MTITRRRKGPGVDAGVGGRCRVEITEGMDFAGYRIERRLGAGGMGAVYLVQHPRLPRKDALKVLSDGHQDDAEFRARFLREAEIAARLQHPNLVAVRDRGEFDGRLWLTMQYVDGVDGAQLIRRGPAALPPQRAVYIIGEAARGLDEIHRAGLLHRDVKPANILVAEQPGEPDRVLVTDFGIARPADDSTTLGDPGGLTASLAYAAPEQIRGEVLDQRADVYALGCTLFHLLTGSVPFQRETPGAVMFAHLNDPPPRPAQADARLPAAFDEVIATALAKDPARRYPSCGALAEAAHRALTGAEAETVRLSAPTAAVTVPGGAGPRTAGTRALLWAGAAAVVVLAVVLAIVAWPDRVESAAAVRLPTPSGPAPKVSPDWAGYSFMVEPFAELLPYSPDGFGYRELSVCQAIDDKRDLVPMDTALPLSVIRCTGDQDPVAMMFLHCTADRSRLGPLPWPGMEGEERWKRESGSGYLRWGSYTTVHGEKFGRLEVFFDAPDRNFCAIQVNGEVAAAELRARWWFDAPL</sequence>
<evidence type="ECO:0000313" key="9">
    <source>
        <dbReference type="EMBL" id="TLF73889.1"/>
    </source>
</evidence>
<organism evidence="9 10">
    <name type="scientific">Nocardia cyriacigeorgica</name>
    <dbReference type="NCBI Taxonomy" id="135487"/>
    <lineage>
        <taxon>Bacteria</taxon>
        <taxon>Bacillati</taxon>
        <taxon>Actinomycetota</taxon>
        <taxon>Actinomycetes</taxon>
        <taxon>Mycobacteriales</taxon>
        <taxon>Nocardiaceae</taxon>
        <taxon>Nocardia</taxon>
    </lineage>
</organism>
<evidence type="ECO:0000256" key="5">
    <source>
        <dbReference type="ARBA" id="ARBA00022777"/>
    </source>
</evidence>
<dbReference type="Proteomes" id="UP000306378">
    <property type="component" value="Unassembled WGS sequence"/>
</dbReference>
<keyword evidence="5 9" id="KW-0418">Kinase</keyword>
<dbReference type="AlphaFoldDB" id="A0A5R8NDZ7"/>
<gene>
    <name evidence="9" type="ORF">FEK34_24415</name>
</gene>
<feature type="transmembrane region" description="Helical" evidence="7">
    <location>
        <begin position="331"/>
        <end position="352"/>
    </location>
</feature>
<keyword evidence="7" id="KW-0812">Transmembrane</keyword>
<evidence type="ECO:0000256" key="2">
    <source>
        <dbReference type="ARBA" id="ARBA00022527"/>
    </source>
</evidence>
<keyword evidence="7" id="KW-0472">Membrane</keyword>
<evidence type="ECO:0000256" key="4">
    <source>
        <dbReference type="ARBA" id="ARBA00022741"/>
    </source>
</evidence>
<dbReference type="EC" id="2.7.11.1" evidence="1"/>
<keyword evidence="6" id="KW-0067">ATP-binding</keyword>
<dbReference type="PANTHER" id="PTHR43289">
    <property type="entry name" value="MITOGEN-ACTIVATED PROTEIN KINASE KINASE KINASE 20-RELATED"/>
    <property type="match status" value="1"/>
</dbReference>
<keyword evidence="3" id="KW-0808">Transferase</keyword>